<proteinExistence type="predicted"/>
<sequence length="57" mass="6445">MKQSRDQSYNNLESFVIDSVQASTMASNESRRGVSRSEGAQPLVFVFTLFKESSQLR</sequence>
<keyword evidence="2" id="KW-1185">Reference proteome</keyword>
<protein>
    <submittedName>
        <fullName evidence="1">Uncharacterized protein</fullName>
    </submittedName>
</protein>
<comment type="caution">
    <text evidence="1">The sequence shown here is derived from an EMBL/GenBank/DDBJ whole genome shotgun (WGS) entry which is preliminary data.</text>
</comment>
<dbReference type="Proteomes" id="UP000770785">
    <property type="component" value="Unassembled WGS sequence"/>
</dbReference>
<evidence type="ECO:0000313" key="1">
    <source>
        <dbReference type="EMBL" id="NJC26586.1"/>
    </source>
</evidence>
<evidence type="ECO:0000313" key="2">
    <source>
        <dbReference type="Proteomes" id="UP000770785"/>
    </source>
</evidence>
<reference evidence="1 2" key="1">
    <citation type="submission" date="2020-03" db="EMBL/GenBank/DDBJ databases">
        <title>Genomic Encyclopedia of Type Strains, Phase IV (KMG-IV): sequencing the most valuable type-strain genomes for metagenomic binning, comparative biology and taxonomic classification.</title>
        <authorList>
            <person name="Goeker M."/>
        </authorList>
    </citation>
    <scope>NUCLEOTIDE SEQUENCE [LARGE SCALE GENOMIC DNA]</scope>
    <source>
        <strain evidence="1 2">DSM 105096</strain>
    </source>
</reference>
<gene>
    <name evidence="1" type="ORF">GGR27_002096</name>
</gene>
<accession>A0ABX0XC93</accession>
<dbReference type="EMBL" id="JAATJH010000003">
    <property type="protein sequence ID" value="NJC26586.1"/>
    <property type="molecule type" value="Genomic_DNA"/>
</dbReference>
<name>A0ABX0XC93_9BACT</name>
<organism evidence="1 2">
    <name type="scientific">Neolewinella antarctica</name>
    <dbReference type="NCBI Taxonomy" id="442734"/>
    <lineage>
        <taxon>Bacteria</taxon>
        <taxon>Pseudomonadati</taxon>
        <taxon>Bacteroidota</taxon>
        <taxon>Saprospiria</taxon>
        <taxon>Saprospirales</taxon>
        <taxon>Lewinellaceae</taxon>
        <taxon>Neolewinella</taxon>
    </lineage>
</organism>